<feature type="transmembrane region" description="Helical" evidence="8">
    <location>
        <begin position="9"/>
        <end position="30"/>
    </location>
</feature>
<dbReference type="KEGG" id="ncv:NCAV_1169"/>
<keyword evidence="2" id="KW-1003">Cell membrane</keyword>
<keyword evidence="1" id="KW-0813">Transport</keyword>
<evidence type="ECO:0000256" key="2">
    <source>
        <dbReference type="ARBA" id="ARBA00022475"/>
    </source>
</evidence>
<dbReference type="GO" id="GO:0016020">
    <property type="term" value="C:membrane"/>
    <property type="evidence" value="ECO:0007669"/>
    <property type="project" value="InterPro"/>
</dbReference>
<evidence type="ECO:0000256" key="6">
    <source>
        <dbReference type="ARBA" id="ARBA00022989"/>
    </source>
</evidence>
<evidence type="ECO:0000256" key="5">
    <source>
        <dbReference type="ARBA" id="ARBA00022970"/>
    </source>
</evidence>
<keyword evidence="10" id="KW-1185">Reference proteome</keyword>
<feature type="transmembrane region" description="Helical" evidence="8">
    <location>
        <begin position="36"/>
        <end position="61"/>
    </location>
</feature>
<evidence type="ECO:0000256" key="3">
    <source>
        <dbReference type="ARBA" id="ARBA00022519"/>
    </source>
</evidence>
<dbReference type="Pfam" id="PF06610">
    <property type="entry name" value="AlaE"/>
    <property type="match status" value="1"/>
</dbReference>
<keyword evidence="7 8" id="KW-0472">Membrane</keyword>
<protein>
    <recommendedName>
        <fullName evidence="11">L-alanine exporter AlaE</fullName>
    </recommendedName>
</protein>
<dbReference type="InterPro" id="IPR010574">
    <property type="entry name" value="Ala_export_AlaE"/>
</dbReference>
<keyword evidence="4 8" id="KW-0812">Transmembrane</keyword>
<gene>
    <name evidence="9" type="ORF">NCAV_1169</name>
</gene>
<accession>A0A2K5ARR0</accession>
<proteinExistence type="predicted"/>
<keyword evidence="5" id="KW-0029">Amino-acid transport</keyword>
<organism evidence="9 10">
    <name type="scientific">Candidatus Nitrosocaldus cavascurensis</name>
    <dbReference type="NCBI Taxonomy" id="2058097"/>
    <lineage>
        <taxon>Archaea</taxon>
        <taxon>Nitrososphaerota</taxon>
        <taxon>Nitrososphaeria</taxon>
        <taxon>Candidatus Nitrosocaldales</taxon>
        <taxon>Candidatus Nitrosocaldaceae</taxon>
        <taxon>Candidatus Nitrosocaldus</taxon>
    </lineage>
</organism>
<keyword evidence="6 8" id="KW-1133">Transmembrane helix</keyword>
<dbReference type="GO" id="GO:0034639">
    <property type="term" value="F:L-amino acid efflux transmembrane transporter activity"/>
    <property type="evidence" value="ECO:0007669"/>
    <property type="project" value="InterPro"/>
</dbReference>
<dbReference type="GeneID" id="41595176"/>
<reference evidence="10" key="1">
    <citation type="submission" date="2018-01" db="EMBL/GenBank/DDBJ databases">
        <authorList>
            <person name="Kerou L M."/>
        </authorList>
    </citation>
    <scope>NUCLEOTIDE SEQUENCE [LARGE SCALE GENOMIC DNA]</scope>
    <source>
        <strain evidence="10">SCU2</strain>
    </source>
</reference>
<dbReference type="AlphaFoldDB" id="A0A2K5ARR0"/>
<evidence type="ECO:0000256" key="1">
    <source>
        <dbReference type="ARBA" id="ARBA00022448"/>
    </source>
</evidence>
<evidence type="ECO:0000256" key="8">
    <source>
        <dbReference type="SAM" id="Phobius"/>
    </source>
</evidence>
<sequence length="73" mass="8538">MVKEYRKRYIIDSLASIVFWVPIYIVFNLFVLRLELWQVLALASFSAVVNFAFGGLFGRFLDAWRRLLKVHGG</sequence>
<evidence type="ECO:0000256" key="7">
    <source>
        <dbReference type="ARBA" id="ARBA00023136"/>
    </source>
</evidence>
<evidence type="ECO:0008006" key="11">
    <source>
        <dbReference type="Google" id="ProtNLM"/>
    </source>
</evidence>
<dbReference type="RefSeq" id="WP_103286993.1">
    <property type="nucleotide sequence ID" value="NZ_LT981265.1"/>
</dbReference>
<evidence type="ECO:0000313" key="9">
    <source>
        <dbReference type="EMBL" id="SPC34336.1"/>
    </source>
</evidence>
<keyword evidence="3" id="KW-0997">Cell inner membrane</keyword>
<name>A0A2K5ARR0_9ARCH</name>
<evidence type="ECO:0000313" key="10">
    <source>
        <dbReference type="Proteomes" id="UP000236248"/>
    </source>
</evidence>
<dbReference type="EMBL" id="LT981265">
    <property type="protein sequence ID" value="SPC34336.1"/>
    <property type="molecule type" value="Genomic_DNA"/>
</dbReference>
<evidence type="ECO:0000256" key="4">
    <source>
        <dbReference type="ARBA" id="ARBA00022692"/>
    </source>
</evidence>
<dbReference type="Proteomes" id="UP000236248">
    <property type="component" value="Chromosome NCAV"/>
</dbReference>